<dbReference type="PATRIC" id="fig|1121022.4.peg.4545"/>
<accession>V4P2J3</accession>
<evidence type="ECO:0000313" key="2">
    <source>
        <dbReference type="EMBL" id="ESQ81404.1"/>
    </source>
</evidence>
<comment type="caution">
    <text evidence="2">The sequence shown here is derived from an EMBL/GenBank/DDBJ whole genome shotgun (WGS) entry which is preliminary data.</text>
</comment>
<evidence type="ECO:0000256" key="1">
    <source>
        <dbReference type="SAM" id="MobiDB-lite"/>
    </source>
</evidence>
<feature type="region of interest" description="Disordered" evidence="1">
    <location>
        <begin position="1"/>
        <end position="23"/>
    </location>
</feature>
<evidence type="ECO:0000313" key="3">
    <source>
        <dbReference type="Proteomes" id="UP000017837"/>
    </source>
</evidence>
<protein>
    <submittedName>
        <fullName evidence="2">Uncharacterized protein</fullName>
    </submittedName>
</protein>
<gene>
    <name evidence="2" type="ORF">ABENE_22195</name>
</gene>
<organism evidence="2 3">
    <name type="scientific">Asticcacaulis benevestitus DSM 16100 = ATCC BAA-896</name>
    <dbReference type="NCBI Taxonomy" id="1121022"/>
    <lineage>
        <taxon>Bacteria</taxon>
        <taxon>Pseudomonadati</taxon>
        <taxon>Pseudomonadota</taxon>
        <taxon>Alphaproteobacteria</taxon>
        <taxon>Caulobacterales</taxon>
        <taxon>Caulobacteraceae</taxon>
        <taxon>Asticcacaulis</taxon>
    </lineage>
</organism>
<dbReference type="EMBL" id="AWGB01000092">
    <property type="protein sequence ID" value="ESQ81404.1"/>
    <property type="molecule type" value="Genomic_DNA"/>
</dbReference>
<reference evidence="2 3" key="1">
    <citation type="journal article" date="2014" name="Nature">
        <title>Sequential evolution of bacterial morphology by co-option of a developmental regulator.</title>
        <authorList>
            <person name="Jiang C."/>
            <person name="Brown P.J."/>
            <person name="Ducret A."/>
            <person name="Brun Y.V."/>
        </authorList>
    </citation>
    <scope>NUCLEOTIDE SEQUENCE [LARGE SCALE GENOMIC DNA]</scope>
    <source>
        <strain evidence="2 3">DSM 16100</strain>
    </source>
</reference>
<name>V4P2J3_9CAUL</name>
<sequence>MDAVDDGHQAVGNRRRRLFGSLKKSRRDIYQSVNQTANRKRLNLPV</sequence>
<feature type="compositionally biased region" description="Basic residues" evidence="1">
    <location>
        <begin position="13"/>
        <end position="23"/>
    </location>
</feature>
<dbReference type="Proteomes" id="UP000017837">
    <property type="component" value="Unassembled WGS sequence"/>
</dbReference>
<dbReference type="AlphaFoldDB" id="V4P2J3"/>
<keyword evidence="3" id="KW-1185">Reference proteome</keyword>
<proteinExistence type="predicted"/>